<dbReference type="HOGENOM" id="CLU_055322_2_2_1"/>
<organism evidence="2 3">
    <name type="scientific">Daphnia pulex</name>
    <name type="common">Water flea</name>
    <dbReference type="NCBI Taxonomy" id="6669"/>
    <lineage>
        <taxon>Eukaryota</taxon>
        <taxon>Metazoa</taxon>
        <taxon>Ecdysozoa</taxon>
        <taxon>Arthropoda</taxon>
        <taxon>Crustacea</taxon>
        <taxon>Branchiopoda</taxon>
        <taxon>Diplostraca</taxon>
        <taxon>Cladocera</taxon>
        <taxon>Anomopoda</taxon>
        <taxon>Daphniidae</taxon>
        <taxon>Daphnia</taxon>
    </lineage>
</organism>
<dbReference type="PANTHER" id="PTHR30543">
    <property type="entry name" value="CHROMATE REDUCTASE"/>
    <property type="match status" value="1"/>
</dbReference>
<evidence type="ECO:0000313" key="2">
    <source>
        <dbReference type="EMBL" id="EFX66404.1"/>
    </source>
</evidence>
<dbReference type="EMBL" id="GL732704">
    <property type="protein sequence ID" value="EFX66404.1"/>
    <property type="molecule type" value="Genomic_DNA"/>
</dbReference>
<accession>E9HPA2</accession>
<dbReference type="PhylomeDB" id="E9HPA2"/>
<dbReference type="FunFam" id="3.40.50.360:FF:000078">
    <property type="entry name" value="Chromate reductase"/>
    <property type="match status" value="1"/>
</dbReference>
<feature type="domain" description="NADPH-dependent FMN reductase-like" evidence="1">
    <location>
        <begin position="5"/>
        <end position="151"/>
    </location>
</feature>
<dbReference type="InterPro" id="IPR005025">
    <property type="entry name" value="FMN_Rdtase-like_dom"/>
</dbReference>
<proteinExistence type="predicted"/>
<dbReference type="eggNOG" id="ENOG502RYD9">
    <property type="taxonomic scope" value="Eukaryota"/>
</dbReference>
<dbReference type="InterPro" id="IPR029039">
    <property type="entry name" value="Flavoprotein-like_sf"/>
</dbReference>
<name>E9HPA2_DAPPU</name>
<evidence type="ECO:0000259" key="1">
    <source>
        <dbReference type="Pfam" id="PF03358"/>
    </source>
</evidence>
<dbReference type="InterPro" id="IPR050712">
    <property type="entry name" value="NAD(P)H-dep_reductase"/>
</dbReference>
<dbReference type="AlphaFoldDB" id="E9HPA2"/>
<dbReference type="KEGG" id="dpx:DAPPUDRAFT_229417"/>
<dbReference type="Pfam" id="PF03358">
    <property type="entry name" value="FMN_red"/>
    <property type="match status" value="1"/>
</dbReference>
<dbReference type="InParanoid" id="E9HPA2"/>
<gene>
    <name evidence="2" type="ORF">DAPPUDRAFT_229417</name>
</gene>
<dbReference type="OMA" id="EYFWRPS"/>
<dbReference type="Gene3D" id="3.40.50.360">
    <property type="match status" value="1"/>
</dbReference>
<dbReference type="GO" id="GO:0016491">
    <property type="term" value="F:oxidoreductase activity"/>
    <property type="evidence" value="ECO:0007669"/>
    <property type="project" value="InterPro"/>
</dbReference>
<sequence>MATKKIIVFLGSTREGRQGEKVARYVQSVLEKTGLSAKIFDPLEMDFQVLRQPLHFMKDKSAAPKWLTEANEEIAAADGFVVVLSEYNCGIPPALGNMMDHFPPSSYRHRPCSIVTYSMGDYGGVRAATIVQPFLSELGMIALPVRVSLPTVHKKFEEDGQPNDTRFQDNVQRLATELSWYADALKNQKAASVIPK</sequence>
<evidence type="ECO:0000313" key="3">
    <source>
        <dbReference type="Proteomes" id="UP000000305"/>
    </source>
</evidence>
<keyword evidence="3" id="KW-1185">Reference proteome</keyword>
<dbReference type="STRING" id="6669.E9HPA2"/>
<dbReference type="Proteomes" id="UP000000305">
    <property type="component" value="Unassembled WGS sequence"/>
</dbReference>
<dbReference type="PANTHER" id="PTHR30543:SF21">
    <property type="entry name" value="NAD(P)H-DEPENDENT FMN REDUCTASE LOT6"/>
    <property type="match status" value="1"/>
</dbReference>
<dbReference type="OrthoDB" id="68575at2759"/>
<dbReference type="GO" id="GO:0005829">
    <property type="term" value="C:cytosol"/>
    <property type="evidence" value="ECO:0000318"/>
    <property type="project" value="GO_Central"/>
</dbReference>
<reference evidence="2 3" key="1">
    <citation type="journal article" date="2011" name="Science">
        <title>The ecoresponsive genome of Daphnia pulex.</title>
        <authorList>
            <person name="Colbourne J.K."/>
            <person name="Pfrender M.E."/>
            <person name="Gilbert D."/>
            <person name="Thomas W.K."/>
            <person name="Tucker A."/>
            <person name="Oakley T.H."/>
            <person name="Tokishita S."/>
            <person name="Aerts A."/>
            <person name="Arnold G.J."/>
            <person name="Basu M.K."/>
            <person name="Bauer D.J."/>
            <person name="Caceres C.E."/>
            <person name="Carmel L."/>
            <person name="Casola C."/>
            <person name="Choi J.H."/>
            <person name="Detter J.C."/>
            <person name="Dong Q."/>
            <person name="Dusheyko S."/>
            <person name="Eads B.D."/>
            <person name="Frohlich T."/>
            <person name="Geiler-Samerotte K.A."/>
            <person name="Gerlach D."/>
            <person name="Hatcher P."/>
            <person name="Jogdeo S."/>
            <person name="Krijgsveld J."/>
            <person name="Kriventseva E.V."/>
            <person name="Kultz D."/>
            <person name="Laforsch C."/>
            <person name="Lindquist E."/>
            <person name="Lopez J."/>
            <person name="Manak J.R."/>
            <person name="Muller J."/>
            <person name="Pangilinan J."/>
            <person name="Patwardhan R.P."/>
            <person name="Pitluck S."/>
            <person name="Pritham E.J."/>
            <person name="Rechtsteiner A."/>
            <person name="Rho M."/>
            <person name="Rogozin I.B."/>
            <person name="Sakarya O."/>
            <person name="Salamov A."/>
            <person name="Schaack S."/>
            <person name="Shapiro H."/>
            <person name="Shiga Y."/>
            <person name="Skalitzky C."/>
            <person name="Smith Z."/>
            <person name="Souvorov A."/>
            <person name="Sung W."/>
            <person name="Tang Z."/>
            <person name="Tsuchiya D."/>
            <person name="Tu H."/>
            <person name="Vos H."/>
            <person name="Wang M."/>
            <person name="Wolf Y.I."/>
            <person name="Yamagata H."/>
            <person name="Yamada T."/>
            <person name="Ye Y."/>
            <person name="Shaw J.R."/>
            <person name="Andrews J."/>
            <person name="Crease T.J."/>
            <person name="Tang H."/>
            <person name="Lucas S.M."/>
            <person name="Robertson H.M."/>
            <person name="Bork P."/>
            <person name="Koonin E.V."/>
            <person name="Zdobnov E.M."/>
            <person name="Grigoriev I.V."/>
            <person name="Lynch M."/>
            <person name="Boore J.L."/>
        </authorList>
    </citation>
    <scope>NUCLEOTIDE SEQUENCE [LARGE SCALE GENOMIC DNA]</scope>
</reference>
<dbReference type="SUPFAM" id="SSF52218">
    <property type="entry name" value="Flavoproteins"/>
    <property type="match status" value="1"/>
</dbReference>
<protein>
    <recommendedName>
        <fullName evidence="1">NADPH-dependent FMN reductase-like domain-containing protein</fullName>
    </recommendedName>
</protein>
<dbReference type="GO" id="GO:0010181">
    <property type="term" value="F:FMN binding"/>
    <property type="evidence" value="ECO:0000318"/>
    <property type="project" value="GO_Central"/>
</dbReference>